<evidence type="ECO:0000256" key="1">
    <source>
        <dbReference type="ARBA" id="ARBA00022598"/>
    </source>
</evidence>
<dbReference type="Proteomes" id="UP000028582">
    <property type="component" value="Unassembled WGS sequence"/>
</dbReference>
<dbReference type="AlphaFoldDB" id="A0A080Z011"/>
<dbReference type="Pfam" id="PF00501">
    <property type="entry name" value="AMP-binding"/>
    <property type="match status" value="1"/>
</dbReference>
<keyword evidence="2" id="KW-0276">Fatty acid metabolism</keyword>
<dbReference type="InterPro" id="IPR020845">
    <property type="entry name" value="AMP-binding_CS"/>
</dbReference>
<dbReference type="PANTHER" id="PTHR43272:SF32">
    <property type="entry name" value="AMP-DEPENDENT SYNTHETASE_LIGASE DOMAIN-CONTAINING PROTEIN"/>
    <property type="match status" value="1"/>
</dbReference>
<sequence length="646" mass="70910">MASEYTTWKIDEEVKIRMTESGAGARPAITAAQAFQNTLAKYGSANALHYKKDGEWASYSFQQYYDKCCQFAKSLLHVGLERYQGVSIIGFNSPEWAIADVGAIFAGGVAAGIYTTNNPKACEFIARHSDSGVVVCDGMKQLEKFLAIAKDLPKLKALVMWNDVVPEGIQSPVPVYSFEDFMELGKDVKDETLKEIMDSQKPGNCCTLIYTSGTTGDPKAVMISHDNVVWTILSVVGMIKRNFNHQMHNGDRLVSYLPMSHVAAQLIDIWLPICGGLQIYFAQPDALKGSLGVTLKEVRPTFFFGVPRVWEKIAEKMWSIAAQTTGIKKRIAAWAKDKAAQKTALAQYGNSGGAPCGFGVANAVVLMRVKEALGLDQCIASFSGAAPISREVVEYFGSLDLPVYEFFGQSEACGPQTCSMNGNWKISTCGRTIDGSETKVVPETQELIFGGRNIMMGYLKGEQQTKDTIDEDGWLHSGDCGKIDEDGFMTITGRIKELLITAGGENVPPVIIEDTIKEELPLLSNVMVIGDRRKFLSALFTLRVTVDKEGQPTDTLDEKALHVMKEIGSSATTVAEARADEKVKAYLDEGLKRANARATSRAQNIAKYTVLDHDFSINGNELTPTLKLKRKVVYEKYESVIESLYA</sequence>
<dbReference type="EMBL" id="ANJA01004017">
    <property type="protein sequence ID" value="ETO59972.1"/>
    <property type="molecule type" value="Genomic_DNA"/>
</dbReference>
<keyword evidence="3" id="KW-0443">Lipid metabolism</keyword>
<dbReference type="GO" id="GO:0004467">
    <property type="term" value="F:long-chain fatty acid-CoA ligase activity"/>
    <property type="evidence" value="ECO:0007669"/>
    <property type="project" value="TreeGrafter"/>
</dbReference>
<keyword evidence="1" id="KW-0436">Ligase</keyword>
<dbReference type="GO" id="GO:0016020">
    <property type="term" value="C:membrane"/>
    <property type="evidence" value="ECO:0007669"/>
    <property type="project" value="TreeGrafter"/>
</dbReference>
<dbReference type="OrthoDB" id="3633556at2759"/>
<comment type="caution">
    <text evidence="5">The sequence shown here is derived from an EMBL/GenBank/DDBJ whole genome shotgun (WGS) entry which is preliminary data.</text>
</comment>
<dbReference type="InterPro" id="IPR000873">
    <property type="entry name" value="AMP-dep_synth/lig_dom"/>
</dbReference>
<reference evidence="5 6" key="1">
    <citation type="submission" date="2013-11" db="EMBL/GenBank/DDBJ databases">
        <title>The Genome Sequence of Phytophthora parasitica P1976.</title>
        <authorList>
            <consortium name="The Broad Institute Genomics Platform"/>
            <person name="Russ C."/>
            <person name="Tyler B."/>
            <person name="Panabieres F."/>
            <person name="Shan W."/>
            <person name="Tripathy S."/>
            <person name="Grunwald N."/>
            <person name="Machado M."/>
            <person name="Johnson C.S."/>
            <person name="Walker B."/>
            <person name="Young S."/>
            <person name="Zeng Q."/>
            <person name="Gargeya S."/>
            <person name="Fitzgerald M."/>
            <person name="Haas B."/>
            <person name="Abouelleil A."/>
            <person name="Allen A.W."/>
            <person name="Alvarado L."/>
            <person name="Arachchi H.M."/>
            <person name="Berlin A.M."/>
            <person name="Chapman S.B."/>
            <person name="Gainer-Dewar J."/>
            <person name="Goldberg J."/>
            <person name="Griggs A."/>
            <person name="Gujja S."/>
            <person name="Hansen M."/>
            <person name="Howarth C."/>
            <person name="Imamovic A."/>
            <person name="Ireland A."/>
            <person name="Larimer J."/>
            <person name="McCowan C."/>
            <person name="Murphy C."/>
            <person name="Pearson M."/>
            <person name="Poon T.W."/>
            <person name="Priest M."/>
            <person name="Roberts A."/>
            <person name="Saif S."/>
            <person name="Shea T."/>
            <person name="Sisk P."/>
            <person name="Sykes S."/>
            <person name="Wortman J."/>
            <person name="Nusbaum C."/>
            <person name="Birren B."/>
        </authorList>
    </citation>
    <scope>NUCLEOTIDE SEQUENCE [LARGE SCALE GENOMIC DNA]</scope>
    <source>
        <strain evidence="5 6">P1976</strain>
    </source>
</reference>
<dbReference type="PROSITE" id="PS00455">
    <property type="entry name" value="AMP_BINDING"/>
    <property type="match status" value="1"/>
</dbReference>
<organism evidence="5 6">
    <name type="scientific">Phytophthora nicotianae P1976</name>
    <dbReference type="NCBI Taxonomy" id="1317066"/>
    <lineage>
        <taxon>Eukaryota</taxon>
        <taxon>Sar</taxon>
        <taxon>Stramenopiles</taxon>
        <taxon>Oomycota</taxon>
        <taxon>Peronosporomycetes</taxon>
        <taxon>Peronosporales</taxon>
        <taxon>Peronosporaceae</taxon>
        <taxon>Phytophthora</taxon>
    </lineage>
</organism>
<accession>A0A080Z011</accession>
<evidence type="ECO:0000313" key="5">
    <source>
        <dbReference type="EMBL" id="ETO59972.1"/>
    </source>
</evidence>
<proteinExistence type="predicted"/>
<dbReference type="PANTHER" id="PTHR43272">
    <property type="entry name" value="LONG-CHAIN-FATTY-ACID--COA LIGASE"/>
    <property type="match status" value="1"/>
</dbReference>
<name>A0A080Z011_PHYNI</name>
<evidence type="ECO:0000259" key="4">
    <source>
        <dbReference type="Pfam" id="PF00501"/>
    </source>
</evidence>
<evidence type="ECO:0000256" key="2">
    <source>
        <dbReference type="ARBA" id="ARBA00022832"/>
    </source>
</evidence>
<evidence type="ECO:0000256" key="3">
    <source>
        <dbReference type="ARBA" id="ARBA00023098"/>
    </source>
</evidence>
<dbReference type="GO" id="GO:0005783">
    <property type="term" value="C:endoplasmic reticulum"/>
    <property type="evidence" value="ECO:0007669"/>
    <property type="project" value="TreeGrafter"/>
</dbReference>
<evidence type="ECO:0000313" key="6">
    <source>
        <dbReference type="Proteomes" id="UP000028582"/>
    </source>
</evidence>
<feature type="domain" description="AMP-dependent synthetase/ligase" evidence="4">
    <location>
        <begin position="35"/>
        <end position="459"/>
    </location>
</feature>
<gene>
    <name evidence="5" type="ORF">F444_21757</name>
</gene>
<dbReference type="Pfam" id="PF23562">
    <property type="entry name" value="AMP-binding_C_3"/>
    <property type="match status" value="1"/>
</dbReference>
<dbReference type="Gene3D" id="3.40.50.12780">
    <property type="entry name" value="N-terminal domain of ligase-like"/>
    <property type="match status" value="1"/>
</dbReference>
<dbReference type="InterPro" id="IPR042099">
    <property type="entry name" value="ANL_N_sf"/>
</dbReference>
<protein>
    <recommendedName>
        <fullName evidence="4">AMP-dependent synthetase/ligase domain-containing protein</fullName>
    </recommendedName>
</protein>
<dbReference type="SUPFAM" id="SSF56801">
    <property type="entry name" value="Acetyl-CoA synthetase-like"/>
    <property type="match status" value="1"/>
</dbReference>